<protein>
    <submittedName>
        <fullName evidence="2">Uncharacterized protein</fullName>
    </submittedName>
</protein>
<evidence type="ECO:0000313" key="2">
    <source>
        <dbReference type="EMBL" id="KAK6514787.1"/>
    </source>
</evidence>
<feature type="region of interest" description="Disordered" evidence="1">
    <location>
        <begin position="188"/>
        <end position="269"/>
    </location>
</feature>
<name>A0AAN8NP83_9PEZI</name>
<organism evidence="2 3">
    <name type="scientific">Arthrobotrys conoides</name>
    <dbReference type="NCBI Taxonomy" id="74498"/>
    <lineage>
        <taxon>Eukaryota</taxon>
        <taxon>Fungi</taxon>
        <taxon>Dikarya</taxon>
        <taxon>Ascomycota</taxon>
        <taxon>Pezizomycotina</taxon>
        <taxon>Orbiliomycetes</taxon>
        <taxon>Orbiliales</taxon>
        <taxon>Orbiliaceae</taxon>
        <taxon>Arthrobotrys</taxon>
    </lineage>
</organism>
<dbReference type="EMBL" id="JAVHJM010000004">
    <property type="protein sequence ID" value="KAK6514787.1"/>
    <property type="molecule type" value="Genomic_DNA"/>
</dbReference>
<comment type="caution">
    <text evidence="2">The sequence shown here is derived from an EMBL/GenBank/DDBJ whole genome shotgun (WGS) entry which is preliminary data.</text>
</comment>
<evidence type="ECO:0000256" key="1">
    <source>
        <dbReference type="SAM" id="MobiDB-lite"/>
    </source>
</evidence>
<accession>A0AAN8NP83</accession>
<dbReference type="AlphaFoldDB" id="A0AAN8NP83"/>
<reference evidence="2 3" key="1">
    <citation type="submission" date="2019-10" db="EMBL/GenBank/DDBJ databases">
        <authorList>
            <person name="Palmer J.M."/>
        </authorList>
    </citation>
    <scope>NUCLEOTIDE SEQUENCE [LARGE SCALE GENOMIC DNA]</scope>
    <source>
        <strain evidence="2 3">TWF506</strain>
    </source>
</reference>
<feature type="compositionally biased region" description="Gly residues" evidence="1">
    <location>
        <begin position="192"/>
        <end position="211"/>
    </location>
</feature>
<evidence type="ECO:0000313" key="3">
    <source>
        <dbReference type="Proteomes" id="UP001307849"/>
    </source>
</evidence>
<proteinExistence type="predicted"/>
<dbReference type="Proteomes" id="UP001307849">
    <property type="component" value="Unassembled WGS sequence"/>
</dbReference>
<keyword evidence="3" id="KW-1185">Reference proteome</keyword>
<sequence>MWRKRTNAKAHWGPCATQQTADRCVVILGCFCVATLTQPTATNRAATVEHYQEAINRIPGAVRQSVKNKFWNWRMHGLDPAPGQTMRWTNDFQDVLNEIADQNAVPYGDTAGSWITEPVPNIETGPYFPDGEGDFTWLAAEGFAYPVEYPGDYWVTEPIPDIESGPYFPPGEEDFNWARHEFGYYGPRYGPGPSGSGSGSGPSGSGSGSGPGPGPVAKRRSVSVDKSTCGVNEGPRQTGGQKPSSTGNESPTKATECGSEADVPDSGTS</sequence>
<gene>
    <name evidence="2" type="ORF">TWF506_007149</name>
</gene>
<feature type="compositionally biased region" description="Polar residues" evidence="1">
    <location>
        <begin position="238"/>
        <end position="253"/>
    </location>
</feature>